<comment type="caution">
    <text evidence="2">The sequence shown here is derived from an EMBL/GenBank/DDBJ whole genome shotgun (WGS) entry which is preliminary data.</text>
</comment>
<organism evidence="2 3">
    <name type="scientific">Denitrificimonas halotolerans</name>
    <dbReference type="NCBI Taxonomy" id="3098930"/>
    <lineage>
        <taxon>Bacteria</taxon>
        <taxon>Pseudomonadati</taxon>
        <taxon>Pseudomonadota</taxon>
        <taxon>Gammaproteobacteria</taxon>
        <taxon>Pseudomonadales</taxon>
        <taxon>Pseudomonadaceae</taxon>
        <taxon>Denitrificimonas</taxon>
    </lineage>
</organism>
<dbReference type="Gene3D" id="1.10.10.10">
    <property type="entry name" value="Winged helix-like DNA-binding domain superfamily/Winged helix DNA-binding domain"/>
    <property type="match status" value="1"/>
</dbReference>
<dbReference type="InterPro" id="IPR036388">
    <property type="entry name" value="WH-like_DNA-bd_sf"/>
</dbReference>
<proteinExistence type="predicted"/>
<gene>
    <name evidence="2" type="ORF">TOI97_00285</name>
</gene>
<evidence type="ECO:0000259" key="1">
    <source>
        <dbReference type="PROSITE" id="PS50043"/>
    </source>
</evidence>
<dbReference type="RefSeq" id="WP_321552130.1">
    <property type="nucleotide sequence ID" value="NZ_JAXIVU010000001.1"/>
</dbReference>
<dbReference type="Proteomes" id="UP001294570">
    <property type="component" value="Unassembled WGS sequence"/>
</dbReference>
<dbReference type="InterPro" id="IPR000792">
    <property type="entry name" value="Tscrpt_reg_LuxR_C"/>
</dbReference>
<feature type="domain" description="HTH luxR-type" evidence="1">
    <location>
        <begin position="319"/>
        <end position="384"/>
    </location>
</feature>
<reference evidence="2 3" key="1">
    <citation type="submission" date="2023-12" db="EMBL/GenBank/DDBJ databases">
        <title>Denitrificimonas halotolerans sp. nov.,a novel species isolated from landfill leachate.</title>
        <authorList>
            <person name="Wang S."/>
        </authorList>
    </citation>
    <scope>NUCLEOTIDE SEQUENCE [LARGE SCALE GENOMIC DNA]</scope>
    <source>
        <strain evidence="2 3">JX-1</strain>
    </source>
</reference>
<dbReference type="SUPFAM" id="SSF46894">
    <property type="entry name" value="C-terminal effector domain of the bipartite response regulators"/>
    <property type="match status" value="1"/>
</dbReference>
<accession>A0ABU5GMK0</accession>
<evidence type="ECO:0000313" key="2">
    <source>
        <dbReference type="EMBL" id="MDY7218024.1"/>
    </source>
</evidence>
<dbReference type="InterPro" id="IPR016032">
    <property type="entry name" value="Sig_transdc_resp-reg_C-effctor"/>
</dbReference>
<keyword evidence="3" id="KW-1185">Reference proteome</keyword>
<dbReference type="EMBL" id="JAXIVU010000001">
    <property type="protein sequence ID" value="MDY7218024.1"/>
    <property type="molecule type" value="Genomic_DNA"/>
</dbReference>
<protein>
    <submittedName>
        <fullName evidence="2">Helix-turn-helix transcriptional regulator</fullName>
    </submittedName>
</protein>
<name>A0ABU5GMK0_9GAMM</name>
<dbReference type="PROSITE" id="PS50043">
    <property type="entry name" value="HTH_LUXR_2"/>
    <property type="match status" value="1"/>
</dbReference>
<sequence length="414" mass="45713">MKSNHSIEKSVLSHQDISLTDYDRLVFALHEGSHDDVAMTAALDRLRDQFDANFVTLILRIPGVDDIGLMLVSGDLAVHGQLAYVSYYRSLTPFSGQQVDTVFTQGDVMSDEEWIETDYYQSSCKHQNVFHVMGADISTEHEGTFRLRITRPRAGGAFSEKDRALCQMLLPHIRRALHVRSMLGRSESMGNLYADAINRLSVATILLNDKGVVQKLNDYAQSLLDSADGLKLVGDRLEASYPSDNKELQKRIKEAFEARERGESVSGELLSVTRPSGEVNLGIVFEAIPDTGWLDDSDRSTLLLYVRDAVNKSTVSSEVAKKLFDFTPAETALALELANGLSLEDAAEKLGIMRNTARAHLRAIFSKTGVRRQAELVRVMLNSVVALSGNTARSVSSAATLVPGELLLPLRRDE</sequence>
<evidence type="ECO:0000313" key="3">
    <source>
        <dbReference type="Proteomes" id="UP001294570"/>
    </source>
</evidence>
<dbReference type="SMART" id="SM00421">
    <property type="entry name" value="HTH_LUXR"/>
    <property type="match status" value="1"/>
</dbReference>